<evidence type="ECO:0000256" key="1">
    <source>
        <dbReference type="ARBA" id="ARBA00006547"/>
    </source>
</evidence>
<name>A0ABW2NIY4_9BACL</name>
<evidence type="ECO:0000313" key="3">
    <source>
        <dbReference type="EMBL" id="MFC7364656.1"/>
    </source>
</evidence>
<gene>
    <name evidence="3" type="ORF">ACFQQH_05875</name>
</gene>
<keyword evidence="4" id="KW-1185">Reference proteome</keyword>
<organism evidence="3 4">
    <name type="scientific">Bhargavaea changchunensis</name>
    <dbReference type="NCBI Taxonomy" id="2134037"/>
    <lineage>
        <taxon>Bacteria</taxon>
        <taxon>Bacillati</taxon>
        <taxon>Bacillota</taxon>
        <taxon>Bacilli</taxon>
        <taxon>Bacillales</taxon>
        <taxon>Caryophanaceae</taxon>
        <taxon>Bhargavaea</taxon>
    </lineage>
</organism>
<dbReference type="InterPro" id="IPR001447">
    <property type="entry name" value="Arylamine_N-AcTrfase"/>
</dbReference>
<dbReference type="InterPro" id="IPR053710">
    <property type="entry name" value="Arylamine_NAT_domain_sf"/>
</dbReference>
<dbReference type="EMBL" id="JBHTCT010000011">
    <property type="protein sequence ID" value="MFC7364656.1"/>
    <property type="molecule type" value="Genomic_DNA"/>
</dbReference>
<evidence type="ECO:0000313" key="4">
    <source>
        <dbReference type="Proteomes" id="UP001596483"/>
    </source>
</evidence>
<proteinExistence type="inferred from homology"/>
<comment type="caution">
    <text evidence="3">The sequence shown here is derived from an EMBL/GenBank/DDBJ whole genome shotgun (WGS) entry which is preliminary data.</text>
</comment>
<dbReference type="InterPro" id="IPR038765">
    <property type="entry name" value="Papain-like_cys_pep_sf"/>
</dbReference>
<dbReference type="SUPFAM" id="SSF54001">
    <property type="entry name" value="Cysteine proteinases"/>
    <property type="match status" value="1"/>
</dbReference>
<dbReference type="Gene3D" id="3.30.2140.20">
    <property type="match status" value="1"/>
</dbReference>
<reference evidence="4" key="1">
    <citation type="journal article" date="2019" name="Int. J. Syst. Evol. Microbiol.">
        <title>The Global Catalogue of Microorganisms (GCM) 10K type strain sequencing project: providing services to taxonomists for standard genome sequencing and annotation.</title>
        <authorList>
            <consortium name="The Broad Institute Genomics Platform"/>
            <consortium name="The Broad Institute Genome Sequencing Center for Infectious Disease"/>
            <person name="Wu L."/>
            <person name="Ma J."/>
        </authorList>
    </citation>
    <scope>NUCLEOTIDE SEQUENCE [LARGE SCALE GENOMIC DNA]</scope>
    <source>
        <strain evidence="4">JCM 4738</strain>
    </source>
</reference>
<dbReference type="PANTHER" id="PTHR11786:SF0">
    <property type="entry name" value="ARYLAMINE N-ACETYLTRANSFERASE 4-RELATED"/>
    <property type="match status" value="1"/>
</dbReference>
<protein>
    <submittedName>
        <fullName evidence="3">Arylamine N-acetyltransferase</fullName>
    </submittedName>
</protein>
<dbReference type="RefSeq" id="WP_157297475.1">
    <property type="nucleotide sequence ID" value="NZ_JBHTCT010000011.1"/>
</dbReference>
<dbReference type="Pfam" id="PF00797">
    <property type="entry name" value="Acetyltransf_2"/>
    <property type="match status" value="1"/>
</dbReference>
<dbReference type="PANTHER" id="PTHR11786">
    <property type="entry name" value="N-HYDROXYARYLAMINE O-ACETYLTRANSFERASE"/>
    <property type="match status" value="1"/>
</dbReference>
<sequence>MEIEQYLQRINWSGPVRVNMETLLRLQEHHMLNIPFENLDVIRKVPIPLDVETYFRKIVVNHRGGFCYELNGLFNWLLLNLGFNSRLASATVKRPDGGWTLSGSHACLIIEMEKPYLVDVGFGDSVRVPLPLSGEEREDVSGTYRLSKLADIGFDLQKYRKQDGWETLYRLDTSVRTLNDFEEVCQFNQTSPRSPFTKQPLVSLATPDGRLTLSENTFTATRQDEKHKTVIEDKEVTTVLKQYFGIDLDRNH</sequence>
<dbReference type="PRINTS" id="PR01543">
    <property type="entry name" value="ANATRNSFRASE"/>
</dbReference>
<evidence type="ECO:0000256" key="2">
    <source>
        <dbReference type="RuleBase" id="RU003452"/>
    </source>
</evidence>
<dbReference type="Proteomes" id="UP001596483">
    <property type="component" value="Unassembled WGS sequence"/>
</dbReference>
<comment type="similarity">
    <text evidence="1 2">Belongs to the arylamine N-acetyltransferase family.</text>
</comment>
<accession>A0ABW2NIY4</accession>